<evidence type="ECO:0000256" key="7">
    <source>
        <dbReference type="ARBA" id="ARBA00024033"/>
    </source>
</evidence>
<feature type="transmembrane region" description="Helical" evidence="8">
    <location>
        <begin position="395"/>
        <end position="416"/>
    </location>
</feature>
<organism evidence="9 10">
    <name type="scientific">Nitrospira defluvii</name>
    <dbReference type="NCBI Taxonomy" id="330214"/>
    <lineage>
        <taxon>Bacteria</taxon>
        <taxon>Pseudomonadati</taxon>
        <taxon>Nitrospirota</taxon>
        <taxon>Nitrospiria</taxon>
        <taxon>Nitrospirales</taxon>
        <taxon>Nitrospiraceae</taxon>
        <taxon>Nitrospira</taxon>
    </lineage>
</organism>
<comment type="caution">
    <text evidence="9">The sequence shown here is derived from an EMBL/GenBank/DDBJ whole genome shotgun (WGS) entry which is preliminary data.</text>
</comment>
<feature type="transmembrane region" description="Helical" evidence="8">
    <location>
        <begin position="363"/>
        <end position="383"/>
    </location>
</feature>
<evidence type="ECO:0000313" key="10">
    <source>
        <dbReference type="Proteomes" id="UP000675880"/>
    </source>
</evidence>
<keyword evidence="5 8" id="KW-1133">Transmembrane helix</keyword>
<evidence type="ECO:0000256" key="1">
    <source>
        <dbReference type="ARBA" id="ARBA00004651"/>
    </source>
</evidence>
<name>A0ABM8QF85_9BACT</name>
<protein>
    <recommendedName>
        <fullName evidence="11">DUF2029 domain-containing protein</fullName>
    </recommendedName>
</protein>
<evidence type="ECO:0008006" key="11">
    <source>
        <dbReference type="Google" id="ProtNLM"/>
    </source>
</evidence>
<dbReference type="EMBL" id="CAJNBJ010000001">
    <property type="protein sequence ID" value="CAE6694085.1"/>
    <property type="molecule type" value="Genomic_DNA"/>
</dbReference>
<feature type="transmembrane region" description="Helical" evidence="8">
    <location>
        <begin position="32"/>
        <end position="50"/>
    </location>
</feature>
<evidence type="ECO:0000256" key="6">
    <source>
        <dbReference type="ARBA" id="ARBA00023136"/>
    </source>
</evidence>
<keyword evidence="4 8" id="KW-0812">Transmembrane</keyword>
<dbReference type="InterPro" id="IPR018584">
    <property type="entry name" value="GT87"/>
</dbReference>
<feature type="transmembrane region" description="Helical" evidence="8">
    <location>
        <begin position="290"/>
        <end position="308"/>
    </location>
</feature>
<dbReference type="Proteomes" id="UP000675880">
    <property type="component" value="Unassembled WGS sequence"/>
</dbReference>
<evidence type="ECO:0000256" key="4">
    <source>
        <dbReference type="ARBA" id="ARBA00022692"/>
    </source>
</evidence>
<reference evidence="9 10" key="1">
    <citation type="submission" date="2021-02" db="EMBL/GenBank/DDBJ databases">
        <authorList>
            <person name="Han P."/>
        </authorList>
    </citation>
    <scope>NUCLEOTIDE SEQUENCE [LARGE SCALE GENOMIC DNA]</scope>
    <source>
        <strain evidence="9">Candidatus Nitrospira sp. ZN2</strain>
    </source>
</reference>
<evidence type="ECO:0000256" key="2">
    <source>
        <dbReference type="ARBA" id="ARBA00022475"/>
    </source>
</evidence>
<keyword evidence="3" id="KW-0808">Transferase</keyword>
<keyword evidence="6 8" id="KW-0472">Membrane</keyword>
<feature type="transmembrane region" description="Helical" evidence="8">
    <location>
        <begin position="216"/>
        <end position="235"/>
    </location>
</feature>
<comment type="subcellular location">
    <subcellularLocation>
        <location evidence="1">Cell membrane</location>
        <topology evidence="1">Multi-pass membrane protein</topology>
    </subcellularLocation>
</comment>
<accession>A0ABM8QF85</accession>
<gene>
    <name evidence="9" type="ORF">NSPZN2_10368</name>
</gene>
<keyword evidence="2" id="KW-1003">Cell membrane</keyword>
<sequence>MPMLVFYAGVLALSLLWWGAFRSTFVRRERCLLLALGVVGLWLWLWIWSLSEPSVPFSDFNVAYYPAGRAIIEDLPRLFRRCWDTPVCGFVNIPIVALLFTPFSMLTLRHAQWLFVALSLVGLVVTLLLLWSMTDREPSKRWAILLLFAMNGPLVYSLKEGNLTHCALLVLVAGVVCLDRGWERSAGGCFALAAIIKLPLLLFAVYFVGMKKWRAAFGYGLTLATISGLSLWYAGWASHVAWYREVILPLSDKGLSAFNVQSIEGVLLRLQDDARLYDWTPVAVSPDIRMAGRLCAALLFGLSCLLCLRRPGTRHRDTMYVELSMVLCLALLISPISWTHYYLFLLLPLSLYAGNRLPMPDRGGWLAAMTVATLLLAPPVTFTEGAVSRGLVEKLLLSHYVLGALLLWGVLAYARWRMVEVQQFRLVVTKHESARDRRAYSVPVSHVPDESPDRKIAG</sequence>
<feature type="transmembrane region" description="Helical" evidence="8">
    <location>
        <begin position="320"/>
        <end position="343"/>
    </location>
</feature>
<comment type="similarity">
    <text evidence="7">Belongs to the glycosyltransferase 87 family.</text>
</comment>
<evidence type="ECO:0000313" key="9">
    <source>
        <dbReference type="EMBL" id="CAE6694085.1"/>
    </source>
</evidence>
<dbReference type="Pfam" id="PF09594">
    <property type="entry name" value="GT87"/>
    <property type="match status" value="1"/>
</dbReference>
<evidence type="ECO:0000256" key="8">
    <source>
        <dbReference type="SAM" id="Phobius"/>
    </source>
</evidence>
<feature type="transmembrane region" description="Helical" evidence="8">
    <location>
        <begin position="111"/>
        <end position="130"/>
    </location>
</feature>
<evidence type="ECO:0000256" key="5">
    <source>
        <dbReference type="ARBA" id="ARBA00022989"/>
    </source>
</evidence>
<evidence type="ECO:0000256" key="3">
    <source>
        <dbReference type="ARBA" id="ARBA00022679"/>
    </source>
</evidence>
<keyword evidence="10" id="KW-1185">Reference proteome</keyword>
<proteinExistence type="inferred from homology"/>
<feature type="transmembrane region" description="Helical" evidence="8">
    <location>
        <begin position="190"/>
        <end position="209"/>
    </location>
</feature>